<evidence type="ECO:0000256" key="2">
    <source>
        <dbReference type="ARBA" id="ARBA00022771"/>
    </source>
</evidence>
<evidence type="ECO:0000256" key="1">
    <source>
        <dbReference type="ARBA" id="ARBA00022723"/>
    </source>
</evidence>
<dbReference type="InterPro" id="IPR013083">
    <property type="entry name" value="Znf_RING/FYVE/PHD"/>
</dbReference>
<dbReference type="AlphaFoldDB" id="A0AAI8VNW8"/>
<keyword evidence="1" id="KW-0479">Metal-binding</keyword>
<accession>A0AAI8VNW8</accession>
<evidence type="ECO:0000259" key="5">
    <source>
        <dbReference type="PROSITE" id="PS50089"/>
    </source>
</evidence>
<proteinExistence type="predicted"/>
<dbReference type="InterPro" id="IPR001841">
    <property type="entry name" value="Znf_RING"/>
</dbReference>
<organism evidence="6 7">
    <name type="scientific">Anthostomella pinea</name>
    <dbReference type="NCBI Taxonomy" id="933095"/>
    <lineage>
        <taxon>Eukaryota</taxon>
        <taxon>Fungi</taxon>
        <taxon>Dikarya</taxon>
        <taxon>Ascomycota</taxon>
        <taxon>Pezizomycotina</taxon>
        <taxon>Sordariomycetes</taxon>
        <taxon>Xylariomycetidae</taxon>
        <taxon>Xylariales</taxon>
        <taxon>Xylariaceae</taxon>
        <taxon>Anthostomella</taxon>
    </lineage>
</organism>
<dbReference type="Gene3D" id="3.30.40.10">
    <property type="entry name" value="Zinc/RING finger domain, C3HC4 (zinc finger)"/>
    <property type="match status" value="1"/>
</dbReference>
<dbReference type="EMBL" id="CAUWAG010000011">
    <property type="protein sequence ID" value="CAJ2508353.1"/>
    <property type="molecule type" value="Genomic_DNA"/>
</dbReference>
<dbReference type="PROSITE" id="PS50089">
    <property type="entry name" value="ZF_RING_2"/>
    <property type="match status" value="1"/>
</dbReference>
<gene>
    <name evidence="6" type="ORF">KHLLAP_LOCUS8821</name>
</gene>
<dbReference type="Proteomes" id="UP001295740">
    <property type="component" value="Unassembled WGS sequence"/>
</dbReference>
<dbReference type="PROSITE" id="PS00518">
    <property type="entry name" value="ZF_RING_1"/>
    <property type="match status" value="1"/>
</dbReference>
<evidence type="ECO:0000313" key="6">
    <source>
        <dbReference type="EMBL" id="CAJ2508353.1"/>
    </source>
</evidence>
<feature type="domain" description="RING-type" evidence="5">
    <location>
        <begin position="9"/>
        <end position="36"/>
    </location>
</feature>
<keyword evidence="2 4" id="KW-0863">Zinc-finger</keyword>
<evidence type="ECO:0000256" key="3">
    <source>
        <dbReference type="ARBA" id="ARBA00022833"/>
    </source>
</evidence>
<comment type="caution">
    <text evidence="6">The sequence shown here is derived from an EMBL/GenBank/DDBJ whole genome shotgun (WGS) entry which is preliminary data.</text>
</comment>
<dbReference type="InterPro" id="IPR018957">
    <property type="entry name" value="Znf_C3HC4_RING-type"/>
</dbReference>
<name>A0AAI8VNW8_9PEZI</name>
<keyword evidence="7" id="KW-1185">Reference proteome</keyword>
<keyword evidence="3" id="KW-0862">Zinc</keyword>
<dbReference type="Pfam" id="PF00097">
    <property type="entry name" value="zf-C3HC4"/>
    <property type="match status" value="1"/>
</dbReference>
<dbReference type="GO" id="GO:0008270">
    <property type="term" value="F:zinc ion binding"/>
    <property type="evidence" value="ECO:0007669"/>
    <property type="project" value="UniProtKB-KW"/>
</dbReference>
<protein>
    <submittedName>
        <fullName evidence="6">Uu.00g133790.m01.CDS01</fullName>
    </submittedName>
</protein>
<dbReference type="InterPro" id="IPR017907">
    <property type="entry name" value="Znf_RING_CS"/>
</dbReference>
<reference evidence="6" key="1">
    <citation type="submission" date="2023-10" db="EMBL/GenBank/DDBJ databases">
        <authorList>
            <person name="Hackl T."/>
        </authorList>
    </citation>
    <scope>NUCLEOTIDE SEQUENCE</scope>
</reference>
<evidence type="ECO:0000256" key="4">
    <source>
        <dbReference type="PROSITE-ProRule" id="PRU00175"/>
    </source>
</evidence>
<evidence type="ECO:0000313" key="7">
    <source>
        <dbReference type="Proteomes" id="UP001295740"/>
    </source>
</evidence>
<sequence length="117" mass="13204">MERRSATTLSCKHRFCADCLREWLPRSSHGNCPICKRPQTYVCGHRIPDKQIKDGSEFTQAQIDINIDINIDTNIDISIDTSIDINIDISIDITIHINIDIMVIPDVRVRIAADVGS</sequence>
<dbReference type="SUPFAM" id="SSF57850">
    <property type="entry name" value="RING/U-box"/>
    <property type="match status" value="1"/>
</dbReference>